<dbReference type="InterPro" id="IPR026673">
    <property type="entry name" value="SPEC3/Stum"/>
</dbReference>
<keyword evidence="8" id="KW-1185">Reference proteome</keyword>
<dbReference type="EMBL" id="CAJFCJ010000014">
    <property type="protein sequence ID" value="CAD5121322.1"/>
    <property type="molecule type" value="Genomic_DNA"/>
</dbReference>
<dbReference type="Proteomes" id="UP000549394">
    <property type="component" value="Unassembled WGS sequence"/>
</dbReference>
<feature type="compositionally biased region" description="Polar residues" evidence="5">
    <location>
        <begin position="9"/>
        <end position="20"/>
    </location>
</feature>
<evidence type="ECO:0000256" key="2">
    <source>
        <dbReference type="ARBA" id="ARBA00022692"/>
    </source>
</evidence>
<dbReference type="GO" id="GO:0016020">
    <property type="term" value="C:membrane"/>
    <property type="evidence" value="ECO:0007669"/>
    <property type="project" value="UniProtKB-SubCell"/>
</dbReference>
<evidence type="ECO:0000256" key="1">
    <source>
        <dbReference type="ARBA" id="ARBA00004141"/>
    </source>
</evidence>
<keyword evidence="3 6" id="KW-1133">Transmembrane helix</keyword>
<feature type="compositionally biased region" description="Basic and acidic residues" evidence="5">
    <location>
        <begin position="81"/>
        <end position="90"/>
    </location>
</feature>
<proteinExistence type="predicted"/>
<dbReference type="GO" id="GO:0019230">
    <property type="term" value="P:proprioception"/>
    <property type="evidence" value="ECO:0007669"/>
    <property type="project" value="TreeGrafter"/>
</dbReference>
<comment type="subcellular location">
    <subcellularLocation>
        <location evidence="1">Membrane</location>
        <topology evidence="1">Multi-pass membrane protein</topology>
    </subcellularLocation>
</comment>
<evidence type="ECO:0000256" key="5">
    <source>
        <dbReference type="SAM" id="MobiDB-lite"/>
    </source>
</evidence>
<protein>
    <submittedName>
        <fullName evidence="7">DgyrCDS9849</fullName>
    </submittedName>
</protein>
<dbReference type="PANTHER" id="PTHR21676:SF6">
    <property type="entry name" value="PROTEIN STUM"/>
    <property type="match status" value="1"/>
</dbReference>
<feature type="region of interest" description="Disordered" evidence="5">
    <location>
        <begin position="1"/>
        <end position="94"/>
    </location>
</feature>
<dbReference type="Pfam" id="PF15795">
    <property type="entry name" value="Spec3"/>
    <property type="match status" value="1"/>
</dbReference>
<reference evidence="7 8" key="1">
    <citation type="submission" date="2020-08" db="EMBL/GenBank/DDBJ databases">
        <authorList>
            <person name="Hejnol A."/>
        </authorList>
    </citation>
    <scope>NUCLEOTIDE SEQUENCE [LARGE SCALE GENOMIC DNA]</scope>
</reference>
<name>A0A7I8W0E5_9ANNE</name>
<evidence type="ECO:0000256" key="3">
    <source>
        <dbReference type="ARBA" id="ARBA00022989"/>
    </source>
</evidence>
<comment type="caution">
    <text evidence="7">The sequence shown here is derived from an EMBL/GenBank/DDBJ whole genome shotgun (WGS) entry which is preliminary data.</text>
</comment>
<organism evidence="7 8">
    <name type="scientific">Dimorphilus gyrociliatus</name>
    <dbReference type="NCBI Taxonomy" id="2664684"/>
    <lineage>
        <taxon>Eukaryota</taxon>
        <taxon>Metazoa</taxon>
        <taxon>Spiralia</taxon>
        <taxon>Lophotrochozoa</taxon>
        <taxon>Annelida</taxon>
        <taxon>Polychaeta</taxon>
        <taxon>Polychaeta incertae sedis</taxon>
        <taxon>Dinophilidae</taxon>
        <taxon>Dimorphilus</taxon>
    </lineage>
</organism>
<feature type="compositionally biased region" description="Basic and acidic residues" evidence="5">
    <location>
        <begin position="51"/>
        <end position="74"/>
    </location>
</feature>
<dbReference type="GO" id="GO:0042330">
    <property type="term" value="P:taxis"/>
    <property type="evidence" value="ECO:0007669"/>
    <property type="project" value="TreeGrafter"/>
</dbReference>
<dbReference type="OrthoDB" id="361532at2759"/>
<sequence length="246" mass="27161">MAAPKDTVSLISESNTPNGNGSVGARRPSLWPSAGKALELAPHEKRKPSIARKESLIIPGKIEDRPSNGRDSPNRRPSISSRRESNRSNDSRVSAIDFSKLETTGHKKDDEEKGKTITNTDSYIRTAIPYLPQSLAILCLILNILLPGSGTILSGLCLFCCGKSRLASKDNDIMTVLCVNICIGISQLFTVTFLLVGWFWSLTWGIYMVILAVEYRQEQQAKREKQLQAMALTAFGSPIRPWSLRT</sequence>
<gene>
    <name evidence="7" type="ORF">DGYR_LOCUS9288</name>
</gene>
<feature type="transmembrane region" description="Helical" evidence="6">
    <location>
        <begin position="135"/>
        <end position="161"/>
    </location>
</feature>
<accession>A0A7I8W0E5</accession>
<evidence type="ECO:0000256" key="6">
    <source>
        <dbReference type="SAM" id="Phobius"/>
    </source>
</evidence>
<evidence type="ECO:0000313" key="8">
    <source>
        <dbReference type="Proteomes" id="UP000549394"/>
    </source>
</evidence>
<evidence type="ECO:0000313" key="7">
    <source>
        <dbReference type="EMBL" id="CAD5121322.1"/>
    </source>
</evidence>
<dbReference type="GO" id="GO:0050954">
    <property type="term" value="P:sensory perception of mechanical stimulus"/>
    <property type="evidence" value="ECO:0007669"/>
    <property type="project" value="TreeGrafter"/>
</dbReference>
<dbReference type="GO" id="GO:0071683">
    <property type="term" value="C:sensory dendrite"/>
    <property type="evidence" value="ECO:0007669"/>
    <property type="project" value="TreeGrafter"/>
</dbReference>
<evidence type="ECO:0000256" key="4">
    <source>
        <dbReference type="ARBA" id="ARBA00023136"/>
    </source>
</evidence>
<feature type="transmembrane region" description="Helical" evidence="6">
    <location>
        <begin position="173"/>
        <end position="191"/>
    </location>
</feature>
<keyword evidence="4 6" id="KW-0472">Membrane</keyword>
<dbReference type="PANTHER" id="PTHR21676">
    <property type="entry name" value="PROTEIN STUM"/>
    <property type="match status" value="1"/>
</dbReference>
<dbReference type="AlphaFoldDB" id="A0A7I8W0E5"/>
<keyword evidence="2 6" id="KW-0812">Transmembrane</keyword>